<proteinExistence type="inferred from homology"/>
<accession>A0ABQ5VUL1</accession>
<comment type="subcellular location">
    <subcellularLocation>
        <location evidence="1 7">Cell membrane</location>
        <topology evidence="1 7">Multi-pass membrane protein</topology>
    </subcellularLocation>
</comment>
<dbReference type="InterPro" id="IPR000515">
    <property type="entry name" value="MetI-like"/>
</dbReference>
<organism evidence="9 10">
    <name type="scientific">Amylibacter marinus</name>
    <dbReference type="NCBI Taxonomy" id="1475483"/>
    <lineage>
        <taxon>Bacteria</taxon>
        <taxon>Pseudomonadati</taxon>
        <taxon>Pseudomonadota</taxon>
        <taxon>Alphaproteobacteria</taxon>
        <taxon>Rhodobacterales</taxon>
        <taxon>Paracoccaceae</taxon>
        <taxon>Amylibacter</taxon>
    </lineage>
</organism>
<feature type="transmembrane region" description="Helical" evidence="7">
    <location>
        <begin position="376"/>
        <end position="398"/>
    </location>
</feature>
<reference evidence="10" key="1">
    <citation type="journal article" date="2019" name="Int. J. Syst. Evol. Microbiol.">
        <title>The Global Catalogue of Microorganisms (GCM) 10K type strain sequencing project: providing services to taxonomists for standard genome sequencing and annotation.</title>
        <authorList>
            <consortium name="The Broad Institute Genomics Platform"/>
            <consortium name="The Broad Institute Genome Sequencing Center for Infectious Disease"/>
            <person name="Wu L."/>
            <person name="Ma J."/>
        </authorList>
    </citation>
    <scope>NUCLEOTIDE SEQUENCE [LARGE SCALE GENOMIC DNA]</scope>
    <source>
        <strain evidence="10">NBRC 110140</strain>
    </source>
</reference>
<evidence type="ECO:0000256" key="6">
    <source>
        <dbReference type="ARBA" id="ARBA00023136"/>
    </source>
</evidence>
<dbReference type="InterPro" id="IPR035906">
    <property type="entry name" value="MetI-like_sf"/>
</dbReference>
<evidence type="ECO:0000259" key="8">
    <source>
        <dbReference type="PROSITE" id="PS50928"/>
    </source>
</evidence>
<dbReference type="Gene3D" id="1.10.3720.10">
    <property type="entry name" value="MetI-like"/>
    <property type="match status" value="2"/>
</dbReference>
<feature type="transmembrane region" description="Helical" evidence="7">
    <location>
        <begin position="478"/>
        <end position="495"/>
    </location>
</feature>
<comment type="similarity">
    <text evidence="7">Belongs to the binding-protein-dependent transport system permease family.</text>
</comment>
<feature type="transmembrane region" description="Helical" evidence="7">
    <location>
        <begin position="527"/>
        <end position="547"/>
    </location>
</feature>
<name>A0ABQ5VUL1_9RHOB</name>
<comment type="caution">
    <text evidence="9">The sequence shown here is derived from an EMBL/GenBank/DDBJ whole genome shotgun (WGS) entry which is preliminary data.</text>
</comment>
<evidence type="ECO:0000313" key="10">
    <source>
        <dbReference type="Proteomes" id="UP001156694"/>
    </source>
</evidence>
<feature type="transmembrane region" description="Helical" evidence="7">
    <location>
        <begin position="195"/>
        <end position="217"/>
    </location>
</feature>
<dbReference type="EMBL" id="BSNN01000002">
    <property type="protein sequence ID" value="GLQ34942.1"/>
    <property type="molecule type" value="Genomic_DNA"/>
</dbReference>
<feature type="transmembrane region" description="Helical" evidence="7">
    <location>
        <begin position="65"/>
        <end position="88"/>
    </location>
</feature>
<feature type="domain" description="ABC transmembrane type-1" evidence="8">
    <location>
        <begin position="62"/>
        <end position="270"/>
    </location>
</feature>
<dbReference type="Pfam" id="PF00528">
    <property type="entry name" value="BPD_transp_1"/>
    <property type="match status" value="1"/>
</dbReference>
<dbReference type="Proteomes" id="UP001156694">
    <property type="component" value="Unassembled WGS sequence"/>
</dbReference>
<feature type="transmembrane region" description="Helical" evidence="7">
    <location>
        <begin position="248"/>
        <end position="268"/>
    </location>
</feature>
<evidence type="ECO:0000256" key="4">
    <source>
        <dbReference type="ARBA" id="ARBA00022692"/>
    </source>
</evidence>
<feature type="transmembrane region" description="Helical" evidence="7">
    <location>
        <begin position="20"/>
        <end position="45"/>
    </location>
</feature>
<dbReference type="PANTHER" id="PTHR30183:SF2">
    <property type="entry name" value="IRON UTILIZATION PROTEIN"/>
    <property type="match status" value="1"/>
</dbReference>
<protein>
    <submittedName>
        <fullName evidence="9">Iron ABC transporter permease</fullName>
    </submittedName>
</protein>
<keyword evidence="10" id="KW-1185">Reference proteome</keyword>
<evidence type="ECO:0000256" key="5">
    <source>
        <dbReference type="ARBA" id="ARBA00022989"/>
    </source>
</evidence>
<gene>
    <name evidence="9" type="ORF">GCM10007939_12250</name>
</gene>
<keyword evidence="6 7" id="KW-0472">Membrane</keyword>
<sequence>MADNANISTARKFGRFPSVWTIAAALVAGLVILPILVVIYLAFFPTENIWPHLLSTTLPRYLGNSLIMMGAVGALSALIGVSTAWFIVTKDFPMRRTLEWSLFFPLAVPAYIGAYAFVDFWEYAGPVQTQLRDWFGWQTSRDYYFPQVRARGAAVLVIALSLYPYVYLLARTAFRDQSSRTLEVARALGVGPRGVFFRVALPLARPAIAIGVSLVMMETLNDFGAVEFFAVQTLTTGVFTVWLEASNVGGAAQISGVILALLTGLLFLERRSRNKMKVHQRHTQMIPPSREKLRGGAALLVMGVCALPVILGFIMPSLIMLSHALHVPEIWQGREFRGAISTSLWVSLSAALLTVGAAVILVYAVRMSRSNLARKLAPISTIGYAAPGAVLAVGILIPMAALDHRIADIFQTLWNVEIGLLITGSAGAVIFAYFVRFFALAYGSVDSAMGRYSPNIGWAARSLGKTPAAVLRRVHLPLIHRSLLIAVLLVFVDSIKELPATLLLRPFGFETLATQIYNAASLEDINGASAASIVVILVGMLAVAVLARASR</sequence>
<keyword evidence="2 7" id="KW-0813">Transport</keyword>
<evidence type="ECO:0000256" key="3">
    <source>
        <dbReference type="ARBA" id="ARBA00022475"/>
    </source>
</evidence>
<feature type="transmembrane region" description="Helical" evidence="7">
    <location>
        <begin position="153"/>
        <end position="174"/>
    </location>
</feature>
<dbReference type="PROSITE" id="PS50928">
    <property type="entry name" value="ABC_TM1"/>
    <property type="match status" value="2"/>
</dbReference>
<evidence type="ECO:0000256" key="2">
    <source>
        <dbReference type="ARBA" id="ARBA00022448"/>
    </source>
</evidence>
<dbReference type="RefSeq" id="WP_284377031.1">
    <property type="nucleotide sequence ID" value="NZ_BSNN01000002.1"/>
</dbReference>
<dbReference type="PANTHER" id="PTHR30183">
    <property type="entry name" value="MOLYBDENUM TRANSPORT SYSTEM PERMEASE PROTEIN MODB"/>
    <property type="match status" value="1"/>
</dbReference>
<dbReference type="SUPFAM" id="SSF161098">
    <property type="entry name" value="MetI-like"/>
    <property type="match status" value="2"/>
</dbReference>
<evidence type="ECO:0000313" key="9">
    <source>
        <dbReference type="EMBL" id="GLQ34942.1"/>
    </source>
</evidence>
<feature type="transmembrane region" description="Helical" evidence="7">
    <location>
        <begin position="297"/>
        <end position="324"/>
    </location>
</feature>
<evidence type="ECO:0000256" key="7">
    <source>
        <dbReference type="RuleBase" id="RU363032"/>
    </source>
</evidence>
<keyword evidence="5 7" id="KW-1133">Transmembrane helix</keyword>
<feature type="domain" description="ABC transmembrane type-1" evidence="8">
    <location>
        <begin position="340"/>
        <end position="547"/>
    </location>
</feature>
<keyword evidence="4 7" id="KW-0812">Transmembrane</keyword>
<feature type="transmembrane region" description="Helical" evidence="7">
    <location>
        <begin position="418"/>
        <end position="442"/>
    </location>
</feature>
<keyword evidence="3" id="KW-1003">Cell membrane</keyword>
<feature type="transmembrane region" description="Helical" evidence="7">
    <location>
        <begin position="100"/>
        <end position="118"/>
    </location>
</feature>
<evidence type="ECO:0000256" key="1">
    <source>
        <dbReference type="ARBA" id="ARBA00004651"/>
    </source>
</evidence>
<feature type="transmembrane region" description="Helical" evidence="7">
    <location>
        <begin position="344"/>
        <end position="364"/>
    </location>
</feature>
<dbReference type="CDD" id="cd06261">
    <property type="entry name" value="TM_PBP2"/>
    <property type="match status" value="2"/>
</dbReference>